<keyword evidence="7" id="KW-0862">Zinc</keyword>
<evidence type="ECO:0000313" key="12">
    <source>
        <dbReference type="Proteomes" id="UP000228934"/>
    </source>
</evidence>
<dbReference type="InterPro" id="IPR057246">
    <property type="entry name" value="CARBOXYPEPT_ZN_1"/>
</dbReference>
<name>A0A2G9S5X5_AQUCT</name>
<evidence type="ECO:0000256" key="3">
    <source>
        <dbReference type="ARBA" id="ARBA00022645"/>
    </source>
</evidence>
<dbReference type="GO" id="GO:0008270">
    <property type="term" value="F:zinc ion binding"/>
    <property type="evidence" value="ECO:0007669"/>
    <property type="project" value="InterPro"/>
</dbReference>
<dbReference type="SUPFAM" id="SSF53187">
    <property type="entry name" value="Zn-dependent exopeptidases"/>
    <property type="match status" value="1"/>
</dbReference>
<feature type="active site" description="Proton donor/acceptor" evidence="9">
    <location>
        <position position="233"/>
    </location>
</feature>
<proteinExistence type="inferred from homology"/>
<evidence type="ECO:0000256" key="5">
    <source>
        <dbReference type="ARBA" id="ARBA00022723"/>
    </source>
</evidence>
<keyword evidence="5" id="KW-0479">Metal-binding</keyword>
<organism evidence="11 12">
    <name type="scientific">Aquarana catesbeiana</name>
    <name type="common">American bullfrog</name>
    <name type="synonym">Rana catesbeiana</name>
    <dbReference type="NCBI Taxonomy" id="8400"/>
    <lineage>
        <taxon>Eukaryota</taxon>
        <taxon>Metazoa</taxon>
        <taxon>Chordata</taxon>
        <taxon>Craniata</taxon>
        <taxon>Vertebrata</taxon>
        <taxon>Euteleostomi</taxon>
        <taxon>Amphibia</taxon>
        <taxon>Batrachia</taxon>
        <taxon>Anura</taxon>
        <taxon>Neobatrachia</taxon>
        <taxon>Ranoidea</taxon>
        <taxon>Ranidae</taxon>
        <taxon>Aquarana</taxon>
    </lineage>
</organism>
<keyword evidence="4" id="KW-0645">Protease</keyword>
<dbReference type="EMBL" id="KV925533">
    <property type="protein sequence ID" value="PIO35536.1"/>
    <property type="molecule type" value="Genomic_DNA"/>
</dbReference>
<dbReference type="FunFam" id="3.40.630.10:FF:000001">
    <property type="entry name" value="Carboxypeptidase B"/>
    <property type="match status" value="1"/>
</dbReference>
<keyword evidence="12" id="KW-1185">Reference proteome</keyword>
<comment type="cofactor">
    <cofactor evidence="1">
        <name>Zn(2+)</name>
        <dbReference type="ChEBI" id="CHEBI:29105"/>
    </cofactor>
</comment>
<dbReference type="InterPro" id="IPR000834">
    <property type="entry name" value="Peptidase_M14"/>
</dbReference>
<evidence type="ECO:0000256" key="1">
    <source>
        <dbReference type="ARBA" id="ARBA00001947"/>
    </source>
</evidence>
<dbReference type="PRINTS" id="PR00765">
    <property type="entry name" value="CRBOXYPTASEA"/>
</dbReference>
<keyword evidence="8" id="KW-0482">Metalloprotease</keyword>
<keyword evidence="6" id="KW-0378">Hydrolase</keyword>
<dbReference type="PANTHER" id="PTHR11705:SF19">
    <property type="entry name" value="CARBOXYPEPTIDASE O"/>
    <property type="match status" value="1"/>
</dbReference>
<keyword evidence="3" id="KW-0121">Carboxypeptidase</keyword>
<evidence type="ECO:0000256" key="2">
    <source>
        <dbReference type="ARBA" id="ARBA00005988"/>
    </source>
</evidence>
<protein>
    <recommendedName>
        <fullName evidence="10">Peptidase M14 domain-containing protein</fullName>
    </recommendedName>
</protein>
<dbReference type="Gene3D" id="3.40.630.10">
    <property type="entry name" value="Zn peptidases"/>
    <property type="match status" value="1"/>
</dbReference>
<dbReference type="GO" id="GO:0006508">
    <property type="term" value="P:proteolysis"/>
    <property type="evidence" value="ECO:0007669"/>
    <property type="project" value="UniProtKB-KW"/>
</dbReference>
<evidence type="ECO:0000256" key="7">
    <source>
        <dbReference type="ARBA" id="ARBA00022833"/>
    </source>
</evidence>
<evidence type="ECO:0000256" key="8">
    <source>
        <dbReference type="ARBA" id="ARBA00023049"/>
    </source>
</evidence>
<dbReference type="SMART" id="SM00631">
    <property type="entry name" value="Zn_pept"/>
    <property type="match status" value="1"/>
</dbReference>
<gene>
    <name evidence="11" type="ORF">AB205_0005730</name>
</gene>
<dbReference type="Proteomes" id="UP000228934">
    <property type="component" value="Unassembled WGS sequence"/>
</dbReference>
<comment type="similarity">
    <text evidence="2 9">Belongs to the peptidase M14 family.</text>
</comment>
<dbReference type="GO" id="GO:0005615">
    <property type="term" value="C:extracellular space"/>
    <property type="evidence" value="ECO:0007669"/>
    <property type="project" value="TreeGrafter"/>
</dbReference>
<reference evidence="12" key="1">
    <citation type="journal article" date="2017" name="Nat. Commun.">
        <title>The North American bullfrog draft genome provides insight into hormonal regulation of long noncoding RNA.</title>
        <authorList>
            <person name="Hammond S.A."/>
            <person name="Warren R.L."/>
            <person name="Vandervalk B.P."/>
            <person name="Kucuk E."/>
            <person name="Khan H."/>
            <person name="Gibb E.A."/>
            <person name="Pandoh P."/>
            <person name="Kirk H."/>
            <person name="Zhao Y."/>
            <person name="Jones M."/>
            <person name="Mungall A.J."/>
            <person name="Coope R."/>
            <person name="Pleasance S."/>
            <person name="Moore R.A."/>
            <person name="Holt R.A."/>
            <person name="Round J.M."/>
            <person name="Ohora S."/>
            <person name="Walle B.V."/>
            <person name="Veldhoen N."/>
            <person name="Helbing C.C."/>
            <person name="Birol I."/>
        </authorList>
    </citation>
    <scope>NUCLEOTIDE SEQUENCE [LARGE SCALE GENOMIC DNA]</scope>
</reference>
<accession>A0A2G9S5X5</accession>
<dbReference type="OrthoDB" id="3626597at2759"/>
<feature type="domain" description="Peptidase M14" evidence="10">
    <location>
        <begin position="1"/>
        <end position="267"/>
    </location>
</feature>
<sequence>MFTDYIHLMNLQIGFPSDKKKKIIWMDCGIHAREWISVAFCQWFIRELLEHHNSNKIIHKALENIDFYIVPVLNIDGFVYSWTTDRLWRKSRSPHNNGTCFGVDLNRNFDSNWCTIGASSNCSTITFCGTGPASEPEVYAVQQLLSRLKSDILCFLTMHSYGQLILLPYGYTQNASVNHEEKLSVGEMAAARLAQIHGKTYRVGSASHILYFNSGSSRDWATDIGIPFPYTFELRDNGTYGFVLPEDQIKPTCEETTAAILSIIEYLNEKHFNSASTIFSINLWINMSFSVLIGTYYSLF</sequence>
<evidence type="ECO:0000256" key="6">
    <source>
        <dbReference type="ARBA" id="ARBA00022801"/>
    </source>
</evidence>
<evidence type="ECO:0000259" key="10">
    <source>
        <dbReference type="PROSITE" id="PS52035"/>
    </source>
</evidence>
<dbReference type="PROSITE" id="PS52035">
    <property type="entry name" value="PEPTIDASE_M14"/>
    <property type="match status" value="1"/>
</dbReference>
<evidence type="ECO:0000313" key="11">
    <source>
        <dbReference type="EMBL" id="PIO35536.1"/>
    </source>
</evidence>
<evidence type="ECO:0000256" key="9">
    <source>
        <dbReference type="PROSITE-ProRule" id="PRU01379"/>
    </source>
</evidence>
<dbReference type="GO" id="GO:0004181">
    <property type="term" value="F:metallocarboxypeptidase activity"/>
    <property type="evidence" value="ECO:0007669"/>
    <property type="project" value="InterPro"/>
</dbReference>
<dbReference type="PROSITE" id="PS00132">
    <property type="entry name" value="CARBOXYPEPT_ZN_1"/>
    <property type="match status" value="1"/>
</dbReference>
<dbReference type="Pfam" id="PF00246">
    <property type="entry name" value="Peptidase_M14"/>
    <property type="match status" value="1"/>
</dbReference>
<feature type="non-terminal residue" evidence="11">
    <location>
        <position position="300"/>
    </location>
</feature>
<dbReference type="PANTHER" id="PTHR11705">
    <property type="entry name" value="PROTEASE FAMILY M14 CARBOXYPEPTIDASE A,B"/>
    <property type="match status" value="1"/>
</dbReference>
<dbReference type="AlphaFoldDB" id="A0A2G9S5X5"/>
<evidence type="ECO:0000256" key="4">
    <source>
        <dbReference type="ARBA" id="ARBA00022670"/>
    </source>
</evidence>